<dbReference type="AlphaFoldDB" id="A0A381YD30"/>
<name>A0A381YD30_9ZZZZ</name>
<dbReference type="EMBL" id="UINC01017941">
    <property type="protein sequence ID" value="SVA74914.1"/>
    <property type="molecule type" value="Genomic_DNA"/>
</dbReference>
<protein>
    <recommendedName>
        <fullName evidence="3">Glucose-1-phosphate thymidylyltransferase</fullName>
    </recommendedName>
</protein>
<gene>
    <name evidence="2" type="ORF">METZ01_LOCUS127768</name>
</gene>
<evidence type="ECO:0000256" key="1">
    <source>
        <dbReference type="SAM" id="Phobius"/>
    </source>
</evidence>
<reference evidence="2" key="1">
    <citation type="submission" date="2018-05" db="EMBL/GenBank/DDBJ databases">
        <authorList>
            <person name="Lanie J.A."/>
            <person name="Ng W.-L."/>
            <person name="Kazmierczak K.M."/>
            <person name="Andrzejewski T.M."/>
            <person name="Davidsen T.M."/>
            <person name="Wayne K.J."/>
            <person name="Tettelin H."/>
            <person name="Glass J.I."/>
            <person name="Rusch D."/>
            <person name="Podicherti R."/>
            <person name="Tsui H.-C.T."/>
            <person name="Winkler M.E."/>
        </authorList>
    </citation>
    <scope>NUCLEOTIDE SEQUENCE</scope>
</reference>
<keyword evidence="1" id="KW-0472">Membrane</keyword>
<keyword evidence="1" id="KW-1133">Transmembrane helix</keyword>
<sequence length="76" mass="8788">MPLLSIHSKVIFTAFTYGAGLHIWYSFQKKSQRFKIACLEELGYRNGWITKEKLMKIVVSLGNTPYGNYVKMIAEQ</sequence>
<evidence type="ECO:0008006" key="3">
    <source>
        <dbReference type="Google" id="ProtNLM"/>
    </source>
</evidence>
<keyword evidence="1" id="KW-0812">Transmembrane</keyword>
<evidence type="ECO:0000313" key="2">
    <source>
        <dbReference type="EMBL" id="SVA74914.1"/>
    </source>
</evidence>
<proteinExistence type="predicted"/>
<accession>A0A381YD30</accession>
<feature type="transmembrane region" description="Helical" evidence="1">
    <location>
        <begin position="6"/>
        <end position="25"/>
    </location>
</feature>
<organism evidence="2">
    <name type="scientific">marine metagenome</name>
    <dbReference type="NCBI Taxonomy" id="408172"/>
    <lineage>
        <taxon>unclassified sequences</taxon>
        <taxon>metagenomes</taxon>
        <taxon>ecological metagenomes</taxon>
    </lineage>
</organism>